<organism evidence="2 3">
    <name type="scientific">Angomonas deanei</name>
    <dbReference type="NCBI Taxonomy" id="59799"/>
    <lineage>
        <taxon>Eukaryota</taxon>
        <taxon>Discoba</taxon>
        <taxon>Euglenozoa</taxon>
        <taxon>Kinetoplastea</taxon>
        <taxon>Metakinetoplastina</taxon>
        <taxon>Trypanosomatida</taxon>
        <taxon>Trypanosomatidae</taxon>
        <taxon>Strigomonadinae</taxon>
        <taxon>Angomonas</taxon>
    </lineage>
</organism>
<keyword evidence="3" id="KW-1185">Reference proteome</keyword>
<proteinExistence type="predicted"/>
<name>A0A7G2C7P7_9TRYP</name>
<feature type="compositionally biased region" description="Polar residues" evidence="1">
    <location>
        <begin position="454"/>
        <end position="468"/>
    </location>
</feature>
<evidence type="ECO:0000256" key="1">
    <source>
        <dbReference type="SAM" id="MobiDB-lite"/>
    </source>
</evidence>
<dbReference type="AlphaFoldDB" id="A0A7G2C7P7"/>
<dbReference type="VEuPathDB" id="TriTrypDB:ADEAN_000145600"/>
<reference evidence="2 3" key="1">
    <citation type="submission" date="2020-08" db="EMBL/GenBank/DDBJ databases">
        <authorList>
            <person name="Newling K."/>
            <person name="Davey J."/>
            <person name="Forrester S."/>
        </authorList>
    </citation>
    <scope>NUCLEOTIDE SEQUENCE [LARGE SCALE GENOMIC DNA]</scope>
    <source>
        <strain evidence="3">Crithidia deanei Carvalho (ATCC PRA-265)</strain>
    </source>
</reference>
<protein>
    <submittedName>
        <fullName evidence="2">Uncharacterized protein</fullName>
    </submittedName>
</protein>
<gene>
    <name evidence="2" type="ORF">ADEAN_000145600</name>
</gene>
<accession>A0A7G2C7P7</accession>
<feature type="region of interest" description="Disordered" evidence="1">
    <location>
        <begin position="440"/>
        <end position="479"/>
    </location>
</feature>
<evidence type="ECO:0000313" key="3">
    <source>
        <dbReference type="Proteomes" id="UP000515908"/>
    </source>
</evidence>
<sequence length="479" mass="52452">MEFPTHHEHLDSFSTLASSSDFESSGSVSFNINQIEKNLNVERTTRFQSRETFPSLESYPCFEVRKADDMVILPWATGDTSFLGNGYALCTVPPEEPQDALDIMNGLDLVKHSIENCLMSTNRPSVPSYTDSAVIHALQDLVNDERLDLRPLASLRSAPTGGVFGKGLLPSPQLLEHYELWWEMESDEHPGHVYKALPQFKRLYEEDSELTLEPTTTAGSLIVPHKPSREHSDQYSFLCESSRSRSRGDPKSIEPTVLPLLMSGRDASFCGGEITTPNQPQFVPLARLTSEESSSVPRARRGKRKSLPAVQCDAPPLQVLSMENSSHWGNASVGHSALTSAAEVTPQQEQKTHSLLSPVGSLASHMESSFLRKGVSFSPAQPSTLLRPKTPPRIAQRLSGFARENQPTVITTGNRSQRGTANNSSIISNNASFAGSGVMILPTPPPNPTKPRSHSITATGDRSSQSKTKGAHKMKQNNQ</sequence>
<feature type="region of interest" description="Disordered" evidence="1">
    <location>
        <begin position="289"/>
        <end position="309"/>
    </location>
</feature>
<feature type="compositionally biased region" description="Basic residues" evidence="1">
    <location>
        <begin position="469"/>
        <end position="479"/>
    </location>
</feature>
<dbReference type="EMBL" id="LR877146">
    <property type="protein sequence ID" value="CAD2214012.1"/>
    <property type="molecule type" value="Genomic_DNA"/>
</dbReference>
<dbReference type="Proteomes" id="UP000515908">
    <property type="component" value="Chromosome 02"/>
</dbReference>
<evidence type="ECO:0000313" key="2">
    <source>
        <dbReference type="EMBL" id="CAD2214012.1"/>
    </source>
</evidence>